<gene>
    <name evidence="1" type="primary">48</name>
    <name evidence="1" type="ORF">SEA_WYBORN_48</name>
</gene>
<organism evidence="1 2">
    <name type="scientific">Arthrobacter phage Wyborn</name>
    <dbReference type="NCBI Taxonomy" id="3059067"/>
    <lineage>
        <taxon>Viruses</taxon>
        <taxon>Duplodnaviria</taxon>
        <taxon>Heunggongvirae</taxon>
        <taxon>Uroviricota</taxon>
        <taxon>Caudoviricetes</taxon>
        <taxon>Berryhillviridae</taxon>
        <taxon>Sicariusvirus</taxon>
        <taxon>Sicariusvirus wyborn</taxon>
    </lineage>
</organism>
<accession>A0AA96GU52</accession>
<dbReference type="Proteomes" id="UP001303667">
    <property type="component" value="Segment"/>
</dbReference>
<name>A0AA96GU52_9CAUD</name>
<reference evidence="1 2" key="1">
    <citation type="submission" date="2023-08" db="EMBL/GenBank/DDBJ databases">
        <authorList>
            <person name="Beyer A.R."/>
            <person name="Brown C."/>
            <person name="Garland D.S."/>
            <person name="Funderburk A."/>
            <person name="Uzochukwu B."/>
            <person name="Ko C."/>
            <person name="Russell D.A."/>
            <person name="Jacobs-Sera D."/>
            <person name="Hatfull G.F."/>
        </authorList>
    </citation>
    <scope>NUCLEOTIDE SEQUENCE [LARGE SCALE GENOMIC DNA]</scope>
</reference>
<evidence type="ECO:0000313" key="1">
    <source>
        <dbReference type="EMBL" id="WNM67291.1"/>
    </source>
</evidence>
<dbReference type="EMBL" id="OR475274">
    <property type="protein sequence ID" value="WNM67291.1"/>
    <property type="molecule type" value="Genomic_DNA"/>
</dbReference>
<proteinExistence type="predicted"/>
<protein>
    <submittedName>
        <fullName evidence="1">Uncharacterized protein</fullName>
    </submittedName>
</protein>
<keyword evidence="2" id="KW-1185">Reference proteome</keyword>
<sequence length="105" mass="11976">MSEQKSCPDGGRCWHGCVNRCFRVNNCGPLSGVFDGNEWPDDIKIQHTEPQKKIDVIAGMRMGADQLRDFVARHRHLLEEDDFEMLNALHRLLIKGSAQIEGEQQ</sequence>
<evidence type="ECO:0000313" key="2">
    <source>
        <dbReference type="Proteomes" id="UP001303667"/>
    </source>
</evidence>